<evidence type="ECO:0000313" key="1">
    <source>
        <dbReference type="EMBL" id="SFD30951.1"/>
    </source>
</evidence>
<name>A0A1I1R9D2_9HYPH</name>
<dbReference type="STRING" id="728005.SAMN04488059_1393"/>
<organism evidence="1 2">
    <name type="scientific">Devosia psychrophila</name>
    <dbReference type="NCBI Taxonomy" id="728005"/>
    <lineage>
        <taxon>Bacteria</taxon>
        <taxon>Pseudomonadati</taxon>
        <taxon>Pseudomonadota</taxon>
        <taxon>Alphaproteobacteria</taxon>
        <taxon>Hyphomicrobiales</taxon>
        <taxon>Devosiaceae</taxon>
        <taxon>Devosia</taxon>
    </lineage>
</organism>
<sequence length="68" mass="7816">MALVGAEITLILAAPCEAHMHDARDYAPVINPRHSSRVRRRQRRQPPEVFLAQPKLTRYVRLLGQWTG</sequence>
<dbReference type="AlphaFoldDB" id="A0A1I1R9D2"/>
<proteinExistence type="predicted"/>
<evidence type="ECO:0000313" key="2">
    <source>
        <dbReference type="Proteomes" id="UP000182258"/>
    </source>
</evidence>
<dbReference type="EMBL" id="FOMB01000039">
    <property type="protein sequence ID" value="SFD30951.1"/>
    <property type="molecule type" value="Genomic_DNA"/>
</dbReference>
<reference evidence="1 2" key="1">
    <citation type="submission" date="2016-10" db="EMBL/GenBank/DDBJ databases">
        <authorList>
            <person name="de Groot N.N."/>
        </authorList>
    </citation>
    <scope>NUCLEOTIDE SEQUENCE [LARGE SCALE GENOMIC DNA]</scope>
    <source>
        <strain evidence="1 2">CGMCC 1.10210</strain>
    </source>
</reference>
<protein>
    <submittedName>
        <fullName evidence="1">Uncharacterized protein</fullName>
    </submittedName>
</protein>
<dbReference type="Proteomes" id="UP000182258">
    <property type="component" value="Unassembled WGS sequence"/>
</dbReference>
<accession>A0A1I1R9D2</accession>
<gene>
    <name evidence="1" type="ORF">SAMN04488059_1393</name>
</gene>